<dbReference type="Pfam" id="PF13473">
    <property type="entry name" value="Cupredoxin_1"/>
    <property type="match status" value="1"/>
</dbReference>
<reference evidence="3 4" key="1">
    <citation type="journal article" date="2016" name="Nat. Commun.">
        <title>Thousands of microbial genomes shed light on interconnected biogeochemical processes in an aquifer system.</title>
        <authorList>
            <person name="Anantharaman K."/>
            <person name="Brown C.T."/>
            <person name="Hug L.A."/>
            <person name="Sharon I."/>
            <person name="Castelle C.J."/>
            <person name="Probst A.J."/>
            <person name="Thomas B.C."/>
            <person name="Singh A."/>
            <person name="Wilkins M.J."/>
            <person name="Karaoz U."/>
            <person name="Brodie E.L."/>
            <person name="Williams K.H."/>
            <person name="Hubbard S.S."/>
            <person name="Banfield J.F."/>
        </authorList>
    </citation>
    <scope>NUCLEOTIDE SEQUENCE [LARGE SCALE GENOMIC DNA]</scope>
</reference>
<dbReference type="Proteomes" id="UP000177698">
    <property type="component" value="Unassembled WGS sequence"/>
</dbReference>
<evidence type="ECO:0000259" key="2">
    <source>
        <dbReference type="Pfam" id="PF13473"/>
    </source>
</evidence>
<dbReference type="InterPro" id="IPR008972">
    <property type="entry name" value="Cupredoxin"/>
</dbReference>
<dbReference type="InterPro" id="IPR028096">
    <property type="entry name" value="EfeO_Cupredoxin"/>
</dbReference>
<protein>
    <recommendedName>
        <fullName evidence="2">EfeO-type cupredoxin-like domain-containing protein</fullName>
    </recommendedName>
</protein>
<accession>A0A1F7I8T4</accession>
<keyword evidence="1" id="KW-0472">Membrane</keyword>
<sequence length="125" mass="14076">MDKILVGLFSIVGMVFTYWFFLMKKEEVVSVQDSMDSSGSPQVDIFVDGGYSPDTISIPLGKTTKINFFRKDQSTCLEEVVISDFKIRKYLPLNQKVSVDIIPKNKGSFNFSCGMGMFHGKLIVK</sequence>
<evidence type="ECO:0000313" key="3">
    <source>
        <dbReference type="EMBL" id="OGK39754.1"/>
    </source>
</evidence>
<dbReference type="STRING" id="1802056.A2954_05005"/>
<feature type="transmembrane region" description="Helical" evidence="1">
    <location>
        <begin position="6"/>
        <end position="22"/>
    </location>
</feature>
<keyword evidence="1" id="KW-0812">Transmembrane</keyword>
<name>A0A1F7I8T4_9BACT</name>
<comment type="caution">
    <text evidence="3">The sequence shown here is derived from an EMBL/GenBank/DDBJ whole genome shotgun (WGS) entry which is preliminary data.</text>
</comment>
<feature type="domain" description="EfeO-type cupredoxin-like" evidence="2">
    <location>
        <begin position="16"/>
        <end position="124"/>
    </location>
</feature>
<organism evidence="3 4">
    <name type="scientific">Candidatus Roizmanbacteria bacterium RIFCSPLOWO2_01_FULL_37_12</name>
    <dbReference type="NCBI Taxonomy" id="1802056"/>
    <lineage>
        <taxon>Bacteria</taxon>
        <taxon>Candidatus Roizmaniibacteriota</taxon>
    </lineage>
</organism>
<dbReference type="SUPFAM" id="SSF49503">
    <property type="entry name" value="Cupredoxins"/>
    <property type="match status" value="1"/>
</dbReference>
<proteinExistence type="predicted"/>
<evidence type="ECO:0000256" key="1">
    <source>
        <dbReference type="SAM" id="Phobius"/>
    </source>
</evidence>
<keyword evidence="1" id="KW-1133">Transmembrane helix</keyword>
<dbReference type="AlphaFoldDB" id="A0A1F7I8T4"/>
<dbReference type="EMBL" id="MGAG01000037">
    <property type="protein sequence ID" value="OGK39754.1"/>
    <property type="molecule type" value="Genomic_DNA"/>
</dbReference>
<evidence type="ECO:0000313" key="4">
    <source>
        <dbReference type="Proteomes" id="UP000177698"/>
    </source>
</evidence>
<dbReference type="Gene3D" id="2.60.40.420">
    <property type="entry name" value="Cupredoxins - blue copper proteins"/>
    <property type="match status" value="1"/>
</dbReference>
<gene>
    <name evidence="3" type="ORF">A2954_05005</name>
</gene>